<keyword evidence="4" id="KW-0804">Transcription</keyword>
<proteinExistence type="inferred from homology"/>
<organism evidence="6 7">
    <name type="scientific">Labrys okinawensis</name>
    <dbReference type="NCBI Taxonomy" id="346911"/>
    <lineage>
        <taxon>Bacteria</taxon>
        <taxon>Pseudomonadati</taxon>
        <taxon>Pseudomonadota</taxon>
        <taxon>Alphaproteobacteria</taxon>
        <taxon>Hyphomicrobiales</taxon>
        <taxon>Xanthobacteraceae</taxon>
        <taxon>Labrys</taxon>
    </lineage>
</organism>
<dbReference type="SUPFAM" id="SSF53850">
    <property type="entry name" value="Periplasmic binding protein-like II"/>
    <property type="match status" value="1"/>
</dbReference>
<evidence type="ECO:0000256" key="4">
    <source>
        <dbReference type="ARBA" id="ARBA00023163"/>
    </source>
</evidence>
<keyword evidence="2" id="KW-0805">Transcription regulation</keyword>
<dbReference type="PROSITE" id="PS50931">
    <property type="entry name" value="HTH_LYSR"/>
    <property type="match status" value="1"/>
</dbReference>
<dbReference type="OrthoDB" id="9807765at2"/>
<dbReference type="Gene3D" id="1.10.10.10">
    <property type="entry name" value="Winged helix-like DNA-binding domain superfamily/Winged helix DNA-binding domain"/>
    <property type="match status" value="1"/>
</dbReference>
<sequence length="300" mass="33435">MALPSLNGMRAFEAAARLGSIKEAAEELHLTPSAISRHIRTLETILGLELFERGFRQITLTTRGSYYARCLSEAFEAIWRATDDVSVHDVPRQGKAHRVRVLCVPAVLNLWLADRLPSFRRQHPSVDLEVMTSGKRANFDLAIVDEFDYKAGPALTLLIPLVLTPVCTPALLNGPLPLRSPADLLHHHLIHECETTRWKRWLEQEGIVDSPSKSGTIMDDCTAIMRETINGVGIALADTMMAQDLLEQGRLVAPFRARHAYPAGIYLYQRRSVGNKQGASLFQDWLLGEVAEHKRAMAIG</sequence>
<feature type="domain" description="HTH lysR-type" evidence="5">
    <location>
        <begin position="4"/>
        <end position="61"/>
    </location>
</feature>
<dbReference type="EMBL" id="PUEJ01000007">
    <property type="protein sequence ID" value="PRH85786.1"/>
    <property type="molecule type" value="Genomic_DNA"/>
</dbReference>
<protein>
    <submittedName>
        <fullName evidence="6">LysR family transcriptional regulator</fullName>
    </submittedName>
</protein>
<evidence type="ECO:0000313" key="6">
    <source>
        <dbReference type="EMBL" id="PRH85786.1"/>
    </source>
</evidence>
<evidence type="ECO:0000256" key="2">
    <source>
        <dbReference type="ARBA" id="ARBA00023015"/>
    </source>
</evidence>
<comment type="caution">
    <text evidence="6">The sequence shown here is derived from an EMBL/GenBank/DDBJ whole genome shotgun (WGS) entry which is preliminary data.</text>
</comment>
<dbReference type="RefSeq" id="WP_105863781.1">
    <property type="nucleotide sequence ID" value="NZ_PUEJ01000007.1"/>
</dbReference>
<dbReference type="PANTHER" id="PTHR30537:SF79">
    <property type="entry name" value="TRANSCRIPTIONAL REGULATOR-RELATED"/>
    <property type="match status" value="1"/>
</dbReference>
<dbReference type="InterPro" id="IPR036388">
    <property type="entry name" value="WH-like_DNA-bd_sf"/>
</dbReference>
<dbReference type="AlphaFoldDB" id="A0A2S9Q8V4"/>
<evidence type="ECO:0000256" key="3">
    <source>
        <dbReference type="ARBA" id="ARBA00023125"/>
    </source>
</evidence>
<dbReference type="Pfam" id="PF03466">
    <property type="entry name" value="LysR_substrate"/>
    <property type="match status" value="1"/>
</dbReference>
<accession>A0A2S9Q8V4</accession>
<dbReference type="InterPro" id="IPR036390">
    <property type="entry name" value="WH_DNA-bd_sf"/>
</dbReference>
<dbReference type="InterPro" id="IPR058163">
    <property type="entry name" value="LysR-type_TF_proteobact-type"/>
</dbReference>
<evidence type="ECO:0000259" key="5">
    <source>
        <dbReference type="PROSITE" id="PS50931"/>
    </source>
</evidence>
<dbReference type="GO" id="GO:0003700">
    <property type="term" value="F:DNA-binding transcription factor activity"/>
    <property type="evidence" value="ECO:0007669"/>
    <property type="project" value="InterPro"/>
</dbReference>
<reference evidence="6 7" key="1">
    <citation type="submission" date="2018-02" db="EMBL/GenBank/DDBJ databases">
        <title>Whole genome sequencing of endophytic bacterium.</title>
        <authorList>
            <person name="Eedara R."/>
            <person name="Podile A.R."/>
        </authorList>
    </citation>
    <scope>NUCLEOTIDE SEQUENCE [LARGE SCALE GENOMIC DNA]</scope>
    <source>
        <strain evidence="6 7">RP1T</strain>
    </source>
</reference>
<gene>
    <name evidence="6" type="ORF">C5L14_19730</name>
</gene>
<dbReference type="PANTHER" id="PTHR30537">
    <property type="entry name" value="HTH-TYPE TRANSCRIPTIONAL REGULATOR"/>
    <property type="match status" value="1"/>
</dbReference>
<dbReference type="GO" id="GO:0043565">
    <property type="term" value="F:sequence-specific DNA binding"/>
    <property type="evidence" value="ECO:0007669"/>
    <property type="project" value="TreeGrafter"/>
</dbReference>
<dbReference type="Gene3D" id="3.40.190.10">
    <property type="entry name" value="Periplasmic binding protein-like II"/>
    <property type="match status" value="2"/>
</dbReference>
<dbReference type="Pfam" id="PF00126">
    <property type="entry name" value="HTH_1"/>
    <property type="match status" value="1"/>
</dbReference>
<name>A0A2S9Q8V4_9HYPH</name>
<keyword evidence="7" id="KW-1185">Reference proteome</keyword>
<dbReference type="InterPro" id="IPR005119">
    <property type="entry name" value="LysR_subst-bd"/>
</dbReference>
<dbReference type="SUPFAM" id="SSF46785">
    <property type="entry name" value="Winged helix' DNA-binding domain"/>
    <property type="match status" value="1"/>
</dbReference>
<dbReference type="Proteomes" id="UP000237682">
    <property type="component" value="Unassembled WGS sequence"/>
</dbReference>
<comment type="similarity">
    <text evidence="1">Belongs to the LysR transcriptional regulatory family.</text>
</comment>
<keyword evidence="3" id="KW-0238">DNA-binding</keyword>
<evidence type="ECO:0000313" key="7">
    <source>
        <dbReference type="Proteomes" id="UP000237682"/>
    </source>
</evidence>
<evidence type="ECO:0000256" key="1">
    <source>
        <dbReference type="ARBA" id="ARBA00009437"/>
    </source>
</evidence>
<dbReference type="GO" id="GO:0006351">
    <property type="term" value="P:DNA-templated transcription"/>
    <property type="evidence" value="ECO:0007669"/>
    <property type="project" value="TreeGrafter"/>
</dbReference>
<dbReference type="PRINTS" id="PR00039">
    <property type="entry name" value="HTHLYSR"/>
</dbReference>
<dbReference type="InterPro" id="IPR000847">
    <property type="entry name" value="LysR_HTH_N"/>
</dbReference>